<dbReference type="AlphaFoldDB" id="A0A9K3GXF9"/>
<dbReference type="EMBL" id="MNCJ02000331">
    <property type="protein sequence ID" value="KAF5759145.1"/>
    <property type="molecule type" value="Genomic_DNA"/>
</dbReference>
<evidence type="ECO:0000256" key="1">
    <source>
        <dbReference type="SAM" id="Coils"/>
    </source>
</evidence>
<name>A0A9K3GXF9_HELAN</name>
<feature type="compositionally biased region" description="Basic residues" evidence="2">
    <location>
        <begin position="161"/>
        <end position="170"/>
    </location>
</feature>
<feature type="coiled-coil region" evidence="1">
    <location>
        <begin position="211"/>
        <end position="273"/>
    </location>
</feature>
<dbReference type="Proteomes" id="UP000215914">
    <property type="component" value="Unassembled WGS sequence"/>
</dbReference>
<feature type="region of interest" description="Disordered" evidence="2">
    <location>
        <begin position="138"/>
        <end position="171"/>
    </location>
</feature>
<proteinExistence type="predicted"/>
<feature type="compositionally biased region" description="Acidic residues" evidence="2">
    <location>
        <begin position="139"/>
        <end position="157"/>
    </location>
</feature>
<keyword evidence="1" id="KW-0175">Coiled coil</keyword>
<protein>
    <submittedName>
        <fullName evidence="3">Uncharacterized protein</fullName>
    </submittedName>
</protein>
<organism evidence="3 4">
    <name type="scientific">Helianthus annuus</name>
    <name type="common">Common sunflower</name>
    <dbReference type="NCBI Taxonomy" id="4232"/>
    <lineage>
        <taxon>Eukaryota</taxon>
        <taxon>Viridiplantae</taxon>
        <taxon>Streptophyta</taxon>
        <taxon>Embryophyta</taxon>
        <taxon>Tracheophyta</taxon>
        <taxon>Spermatophyta</taxon>
        <taxon>Magnoliopsida</taxon>
        <taxon>eudicotyledons</taxon>
        <taxon>Gunneridae</taxon>
        <taxon>Pentapetalae</taxon>
        <taxon>asterids</taxon>
        <taxon>campanulids</taxon>
        <taxon>Asterales</taxon>
        <taxon>Asteraceae</taxon>
        <taxon>Asteroideae</taxon>
        <taxon>Heliantheae alliance</taxon>
        <taxon>Heliantheae</taxon>
        <taxon>Helianthus</taxon>
    </lineage>
</organism>
<evidence type="ECO:0000256" key="2">
    <source>
        <dbReference type="SAM" id="MobiDB-lite"/>
    </source>
</evidence>
<reference evidence="3" key="1">
    <citation type="journal article" date="2017" name="Nature">
        <title>The sunflower genome provides insights into oil metabolism, flowering and Asterid evolution.</title>
        <authorList>
            <person name="Badouin H."/>
            <person name="Gouzy J."/>
            <person name="Grassa C.J."/>
            <person name="Murat F."/>
            <person name="Staton S.E."/>
            <person name="Cottret L."/>
            <person name="Lelandais-Briere C."/>
            <person name="Owens G.L."/>
            <person name="Carrere S."/>
            <person name="Mayjonade B."/>
            <person name="Legrand L."/>
            <person name="Gill N."/>
            <person name="Kane N.C."/>
            <person name="Bowers J.E."/>
            <person name="Hubner S."/>
            <person name="Bellec A."/>
            <person name="Berard A."/>
            <person name="Berges H."/>
            <person name="Blanchet N."/>
            <person name="Boniface M.C."/>
            <person name="Brunel D."/>
            <person name="Catrice O."/>
            <person name="Chaidir N."/>
            <person name="Claudel C."/>
            <person name="Donnadieu C."/>
            <person name="Faraut T."/>
            <person name="Fievet G."/>
            <person name="Helmstetter N."/>
            <person name="King M."/>
            <person name="Knapp S.J."/>
            <person name="Lai Z."/>
            <person name="Le Paslier M.C."/>
            <person name="Lippi Y."/>
            <person name="Lorenzon L."/>
            <person name="Mandel J.R."/>
            <person name="Marage G."/>
            <person name="Marchand G."/>
            <person name="Marquand E."/>
            <person name="Bret-Mestries E."/>
            <person name="Morien E."/>
            <person name="Nambeesan S."/>
            <person name="Nguyen T."/>
            <person name="Pegot-Espagnet P."/>
            <person name="Pouilly N."/>
            <person name="Raftis F."/>
            <person name="Sallet E."/>
            <person name="Schiex T."/>
            <person name="Thomas J."/>
            <person name="Vandecasteele C."/>
            <person name="Vares D."/>
            <person name="Vear F."/>
            <person name="Vautrin S."/>
            <person name="Crespi M."/>
            <person name="Mangin B."/>
            <person name="Burke J.M."/>
            <person name="Salse J."/>
            <person name="Munos S."/>
            <person name="Vincourt P."/>
            <person name="Rieseberg L.H."/>
            <person name="Langlade N.B."/>
        </authorList>
    </citation>
    <scope>NUCLEOTIDE SEQUENCE</scope>
    <source>
        <tissue evidence="3">Leaves</tissue>
    </source>
</reference>
<comment type="caution">
    <text evidence="3">The sequence shown here is derived from an EMBL/GenBank/DDBJ whole genome shotgun (WGS) entry which is preliminary data.</text>
</comment>
<keyword evidence="4" id="KW-1185">Reference proteome</keyword>
<evidence type="ECO:0000313" key="4">
    <source>
        <dbReference type="Proteomes" id="UP000215914"/>
    </source>
</evidence>
<reference evidence="3" key="2">
    <citation type="submission" date="2020-06" db="EMBL/GenBank/DDBJ databases">
        <title>Helianthus annuus Genome sequencing and assembly Release 2.</title>
        <authorList>
            <person name="Gouzy J."/>
            <person name="Langlade N."/>
            <person name="Munos S."/>
        </authorList>
    </citation>
    <scope>NUCLEOTIDE SEQUENCE</scope>
    <source>
        <tissue evidence="3">Leaves</tissue>
    </source>
</reference>
<sequence>MVMSFQTMNRVANFYSLSDGSYSYYETSHFWEGHVVQTDPIDLVNATLPNYTEGEQYNRVHLSVEGKILHNISLENIMVRLGDRGKLRVWDLRVLHVLMYGEPTLSWRHIVMRNIWDTRNQYKRKMIPHVRLISAMIGGDEEMGEGEGDEGDEEEEDPGRRPGRQRRSKHKEVSGFVANFIRNRRKNAFRNYNLGHQDVYDNVSVAIAEAREREERRMKSEEEGRNKQEEMWALTKAHWEQERLEMAQEVSRRLAWEQEQERLRVAREALEDRRWATTAIGQQIYINNTNTSMINRGTIGTTWQASRTIPTHRGRITQIFPCLVAHPTRLPIGPRESAQVTFHHICSRQSKGRGAL</sequence>
<accession>A0A9K3GXF9</accession>
<evidence type="ECO:0000313" key="3">
    <source>
        <dbReference type="EMBL" id="KAF5759145.1"/>
    </source>
</evidence>
<gene>
    <name evidence="3" type="ORF">HanXRQr2_Chr16g0737731</name>
</gene>
<dbReference type="Gramene" id="mRNA:HanXRQr2_Chr16g0737731">
    <property type="protein sequence ID" value="mRNA:HanXRQr2_Chr16g0737731"/>
    <property type="gene ID" value="HanXRQr2_Chr16g0737731"/>
</dbReference>